<dbReference type="Proteomes" id="UP000549695">
    <property type="component" value="Unassembled WGS sequence"/>
</dbReference>
<evidence type="ECO:0000313" key="1">
    <source>
        <dbReference type="EMBL" id="NYG04466.1"/>
    </source>
</evidence>
<gene>
    <name evidence="1" type="ORF">HDA37_004751</name>
</gene>
<dbReference type="AlphaFoldDB" id="A0A852WFQ7"/>
<evidence type="ECO:0008006" key="3">
    <source>
        <dbReference type="Google" id="ProtNLM"/>
    </source>
</evidence>
<comment type="caution">
    <text evidence="1">The sequence shown here is derived from an EMBL/GenBank/DDBJ whole genome shotgun (WGS) entry which is preliminary data.</text>
</comment>
<sequence length="301" mass="32449">MDEPLLRRDLLRLGTTEAEIRAALRSGRWTGIGPGVYLETGDERLRFASTRHATLVEATVPSLAPGAVVSGPSAAVRHGLPVWGVPLTTVHVTRDGASGGRGGPRLRVHASPLSADEVVDVRGIATTSVARTVVDVARTAPFETAVAVADAALHRHLVAPDRLRDAVLAACGRHGIGRARAVVAFADARADGPGESRSRVRMARLHVARPVLQHSLLDERGHRIGVVDFWWPDHGVVGEFDGLGKYGRSRRPGESAADAVVREKRREDALRARPGVRTVVRWTWEELDDFAAVAQRLPRTA</sequence>
<evidence type="ECO:0000313" key="2">
    <source>
        <dbReference type="Proteomes" id="UP000549695"/>
    </source>
</evidence>
<reference evidence="1 2" key="1">
    <citation type="submission" date="2020-07" db="EMBL/GenBank/DDBJ databases">
        <title>Sequencing the genomes of 1000 actinobacteria strains.</title>
        <authorList>
            <person name="Klenk H.-P."/>
        </authorList>
    </citation>
    <scope>NUCLEOTIDE SEQUENCE [LARGE SCALE GENOMIC DNA]</scope>
    <source>
        <strain evidence="1 2">DSM 44749</strain>
    </source>
</reference>
<dbReference type="EMBL" id="JACCCZ010000001">
    <property type="protein sequence ID" value="NYG04466.1"/>
    <property type="molecule type" value="Genomic_DNA"/>
</dbReference>
<proteinExistence type="predicted"/>
<organism evidence="1 2">
    <name type="scientific">Pseudonocardia alni</name>
    <name type="common">Amycolata alni</name>
    <dbReference type="NCBI Taxonomy" id="33907"/>
    <lineage>
        <taxon>Bacteria</taxon>
        <taxon>Bacillati</taxon>
        <taxon>Actinomycetota</taxon>
        <taxon>Actinomycetes</taxon>
        <taxon>Pseudonocardiales</taxon>
        <taxon>Pseudonocardiaceae</taxon>
        <taxon>Pseudonocardia</taxon>
    </lineage>
</organism>
<accession>A0A852WFQ7</accession>
<dbReference type="GeneID" id="98054419"/>
<keyword evidence="2" id="KW-1185">Reference proteome</keyword>
<protein>
    <recommendedName>
        <fullName evidence="3">Transcriptional regulator, AbiEi antitoxin, Type IV TA system</fullName>
    </recommendedName>
</protein>
<dbReference type="RefSeq" id="WP_179762286.1">
    <property type="nucleotide sequence ID" value="NZ_BAAAJZ010000012.1"/>
</dbReference>
<name>A0A852WFQ7_PSEA5</name>